<proteinExistence type="predicted"/>
<name>Q4ST58_TETNG</name>
<accession>Q4ST58</accession>
<dbReference type="AlphaFoldDB" id="Q4ST58"/>
<dbReference type="KEGG" id="tng:GSTEN00013111G001"/>
<dbReference type="EMBL" id="CAAE01014300">
    <property type="protein sequence ID" value="CAF96174.1"/>
    <property type="molecule type" value="Genomic_DNA"/>
</dbReference>
<reference evidence="1" key="2">
    <citation type="submission" date="2004-02" db="EMBL/GenBank/DDBJ databases">
        <authorList>
            <consortium name="Genoscope"/>
            <consortium name="Whitehead Institute Centre for Genome Research"/>
        </authorList>
    </citation>
    <scope>NUCLEOTIDE SEQUENCE</scope>
</reference>
<comment type="caution">
    <text evidence="1">The sequence shown here is derived from an EMBL/GenBank/DDBJ whole genome shotgun (WGS) entry which is preliminary data.</text>
</comment>
<gene>
    <name evidence="1" type="ORF">GSTENG00013111001</name>
</gene>
<evidence type="ECO:0000313" key="1">
    <source>
        <dbReference type="EMBL" id="CAF96174.1"/>
    </source>
</evidence>
<protein>
    <submittedName>
        <fullName evidence="1">(spotted green pufferfish) hypothetical protein</fullName>
    </submittedName>
</protein>
<organism evidence="1">
    <name type="scientific">Tetraodon nigroviridis</name>
    <name type="common">Spotted green pufferfish</name>
    <name type="synonym">Chelonodon nigroviridis</name>
    <dbReference type="NCBI Taxonomy" id="99883"/>
    <lineage>
        <taxon>Eukaryota</taxon>
        <taxon>Metazoa</taxon>
        <taxon>Chordata</taxon>
        <taxon>Craniata</taxon>
        <taxon>Vertebrata</taxon>
        <taxon>Euteleostomi</taxon>
        <taxon>Actinopterygii</taxon>
        <taxon>Neopterygii</taxon>
        <taxon>Teleostei</taxon>
        <taxon>Neoteleostei</taxon>
        <taxon>Acanthomorphata</taxon>
        <taxon>Eupercaria</taxon>
        <taxon>Tetraodontiformes</taxon>
        <taxon>Tetradontoidea</taxon>
        <taxon>Tetraodontidae</taxon>
        <taxon>Tetraodon</taxon>
    </lineage>
</organism>
<sequence length="188" mass="20278">MDPHRRGLGLCVSLWTDSVLSCDGRHGADHLGFGGMFHQCGEPVIVGYIHSAACNHSLTNLTGGKFFFKLLFKLKKSPGSSPVWRTRHCGLQRRKKSVVRSKATHAPLPSDDVFKSRKSVRGRVPPIHSAACNHSLTNLTGDPHQCGGPVIVGYIHSAACNHSLTNLTGGKVALCLLLPATALVKRTR</sequence>
<dbReference type="OrthoDB" id="8988364at2759"/>
<reference evidence="1" key="1">
    <citation type="journal article" date="2004" name="Nature">
        <title>Genome duplication in the teleost fish Tetraodon nigroviridis reveals the early vertebrate proto-karyotype.</title>
        <authorList>
            <person name="Jaillon O."/>
            <person name="Aury J.-M."/>
            <person name="Brunet F."/>
            <person name="Petit J.-L."/>
            <person name="Stange-Thomann N."/>
            <person name="Mauceli E."/>
            <person name="Bouneau L."/>
            <person name="Fischer C."/>
            <person name="Ozouf-Costaz C."/>
            <person name="Bernot A."/>
            <person name="Nicaud S."/>
            <person name="Jaffe D."/>
            <person name="Fisher S."/>
            <person name="Lutfalla G."/>
            <person name="Dossat C."/>
            <person name="Segurens B."/>
            <person name="Dasilva C."/>
            <person name="Salanoubat M."/>
            <person name="Levy M."/>
            <person name="Boudet N."/>
            <person name="Castellano S."/>
            <person name="Anthouard V."/>
            <person name="Jubin C."/>
            <person name="Castelli V."/>
            <person name="Katinka M."/>
            <person name="Vacherie B."/>
            <person name="Biemont C."/>
            <person name="Skalli Z."/>
            <person name="Cattolico L."/>
            <person name="Poulain J."/>
            <person name="De Berardinis V."/>
            <person name="Cruaud C."/>
            <person name="Duprat S."/>
            <person name="Brottier P."/>
            <person name="Coutanceau J.-P."/>
            <person name="Gouzy J."/>
            <person name="Parra G."/>
            <person name="Lardier G."/>
            <person name="Chapple C."/>
            <person name="McKernan K.J."/>
            <person name="McEwan P."/>
            <person name="Bosak S."/>
            <person name="Kellis M."/>
            <person name="Volff J.-N."/>
            <person name="Guigo R."/>
            <person name="Zody M.C."/>
            <person name="Mesirov J."/>
            <person name="Lindblad-Toh K."/>
            <person name="Birren B."/>
            <person name="Nusbaum C."/>
            <person name="Kahn D."/>
            <person name="Robinson-Rechavi M."/>
            <person name="Laudet V."/>
            <person name="Schachter V."/>
            <person name="Quetier F."/>
            <person name="Saurin W."/>
            <person name="Scarpelli C."/>
            <person name="Wincker P."/>
            <person name="Lander E.S."/>
            <person name="Weissenbach J."/>
            <person name="Roest Crollius H."/>
        </authorList>
    </citation>
    <scope>NUCLEOTIDE SEQUENCE [LARGE SCALE GENOMIC DNA]</scope>
</reference>